<proteinExistence type="predicted"/>
<evidence type="ECO:0000313" key="3">
    <source>
        <dbReference type="EMBL" id="MCZ9293542.1"/>
    </source>
</evidence>
<feature type="signal peptide" evidence="2">
    <location>
        <begin position="1"/>
        <end position="22"/>
    </location>
</feature>
<evidence type="ECO:0008006" key="5">
    <source>
        <dbReference type="Google" id="ProtNLM"/>
    </source>
</evidence>
<dbReference type="EMBL" id="JAKMUS010000003">
    <property type="protein sequence ID" value="MCZ9293542.1"/>
    <property type="molecule type" value="Genomic_DNA"/>
</dbReference>
<feature type="compositionally biased region" description="Low complexity" evidence="1">
    <location>
        <begin position="37"/>
        <end position="49"/>
    </location>
</feature>
<keyword evidence="2" id="KW-0732">Signal</keyword>
<keyword evidence="4" id="KW-1185">Reference proteome</keyword>
<dbReference type="Proteomes" id="UP001146468">
    <property type="component" value="Unassembled WGS sequence"/>
</dbReference>
<name>A0A9X3RK63_9CORY</name>
<feature type="chain" id="PRO_5040821592" description="Lipoprotein" evidence="2">
    <location>
        <begin position="23"/>
        <end position="237"/>
    </location>
</feature>
<evidence type="ECO:0000313" key="4">
    <source>
        <dbReference type="Proteomes" id="UP001146468"/>
    </source>
</evidence>
<accession>A0A9X3RK63</accession>
<feature type="compositionally biased region" description="Low complexity" evidence="1">
    <location>
        <begin position="57"/>
        <end position="67"/>
    </location>
</feature>
<gene>
    <name evidence="3" type="ORF">L8U60_03445</name>
</gene>
<dbReference type="PROSITE" id="PS51257">
    <property type="entry name" value="PROKAR_LIPOPROTEIN"/>
    <property type="match status" value="1"/>
</dbReference>
<feature type="region of interest" description="Disordered" evidence="1">
    <location>
        <begin position="29"/>
        <end position="70"/>
    </location>
</feature>
<dbReference type="AlphaFoldDB" id="A0A9X3RK63"/>
<dbReference type="RefSeq" id="WP_269964988.1">
    <property type="nucleotide sequence ID" value="NZ_JAKMUS010000003.1"/>
</dbReference>
<reference evidence="3" key="1">
    <citation type="submission" date="2022-02" db="EMBL/GenBank/DDBJ databases">
        <title>Corynebacterium sp. from urogenital microbiome.</title>
        <authorList>
            <person name="Cappelli E.A."/>
            <person name="Ribeiro T.G."/>
            <person name="Peixe L."/>
        </authorList>
    </citation>
    <scope>NUCLEOTIDE SEQUENCE</scope>
    <source>
        <strain evidence="3">C8Ua_172</strain>
    </source>
</reference>
<protein>
    <recommendedName>
        <fullName evidence="5">Lipoprotein</fullName>
    </recommendedName>
</protein>
<organism evidence="3 4">
    <name type="scientific">Corynebacterium meitnerae</name>
    <dbReference type="NCBI Taxonomy" id="2913498"/>
    <lineage>
        <taxon>Bacteria</taxon>
        <taxon>Bacillati</taxon>
        <taxon>Actinomycetota</taxon>
        <taxon>Actinomycetes</taxon>
        <taxon>Mycobacteriales</taxon>
        <taxon>Corynebacteriaceae</taxon>
        <taxon>Corynebacterium</taxon>
    </lineage>
</organism>
<comment type="caution">
    <text evidence="3">The sequence shown here is derived from an EMBL/GenBank/DDBJ whole genome shotgun (WGS) entry which is preliminary data.</text>
</comment>
<sequence length="237" mass="26118">MRRAKVTHVTMATIAAAGLALTACTVDDTSTDDTASEDTALSTQSTAAEAEAETETEMSTSASSSADSSDDLNRYDGYVMNSFFTALHQLPGLEVESGESDPKKHRVEAELFNSDETLRVLSFIYIPSFNDEYEAVTSSSDRGFKRAYDSAVEVFTDEGDTYDETKYDTDNLKWQCVEATNTQGGDIDYAVCLTHFGGRIVEAHRLILSEDRNDSDKALDKLLQDFDDALSNMKKRD</sequence>
<evidence type="ECO:0000256" key="2">
    <source>
        <dbReference type="SAM" id="SignalP"/>
    </source>
</evidence>
<evidence type="ECO:0000256" key="1">
    <source>
        <dbReference type="SAM" id="MobiDB-lite"/>
    </source>
</evidence>